<dbReference type="RefSeq" id="WP_182299588.1">
    <property type="nucleotide sequence ID" value="NZ_CP041969.1"/>
</dbReference>
<feature type="domain" description="Beta-mannosidase-like galactose-binding" evidence="19">
    <location>
        <begin position="11"/>
        <end position="188"/>
    </location>
</feature>
<dbReference type="Pfam" id="PF22666">
    <property type="entry name" value="Glyco_hydro_2_N2"/>
    <property type="match status" value="1"/>
</dbReference>
<keyword evidence="21" id="KW-1185">Reference proteome</keyword>
<name>A0A7G5C2C0_9BACL</name>
<dbReference type="InterPro" id="IPR008979">
    <property type="entry name" value="Galactose-bd-like_sf"/>
</dbReference>
<dbReference type="GO" id="GO:0005576">
    <property type="term" value="C:extracellular region"/>
    <property type="evidence" value="ECO:0007669"/>
    <property type="project" value="UniProtKB-SubCell"/>
</dbReference>
<comment type="pathway">
    <text evidence="4">Glycan metabolism; N-glycan degradation.</text>
</comment>
<comment type="similarity">
    <text evidence="13">Belongs to the glycosyl hydrolase 2 family. Beta-mannosidase B subfamily.</text>
</comment>
<dbReference type="FunFam" id="2.60.120.260:FF:000060">
    <property type="entry name" value="Probable beta-mannosidase"/>
    <property type="match status" value="1"/>
</dbReference>
<evidence type="ECO:0000256" key="5">
    <source>
        <dbReference type="ARBA" id="ARBA00011738"/>
    </source>
</evidence>
<comment type="catalytic activity">
    <reaction evidence="1">
        <text>Hydrolysis of terminal, non-reducing beta-D-mannose residues in beta-D-mannosides.</text>
        <dbReference type="EC" id="3.2.1.25"/>
    </reaction>
</comment>
<protein>
    <recommendedName>
        <fullName evidence="14">Beta-mannosidase B</fullName>
        <ecNumber evidence="6">3.2.1.25</ecNumber>
    </recommendedName>
    <alternativeName>
        <fullName evidence="15">Mannanase B</fullName>
    </alternativeName>
</protein>
<evidence type="ECO:0000256" key="4">
    <source>
        <dbReference type="ARBA" id="ARBA00004740"/>
    </source>
</evidence>
<dbReference type="InterPro" id="IPR054593">
    <property type="entry name" value="Beta-mannosidase-like_N2"/>
</dbReference>
<keyword evidence="12" id="KW-0326">Glycosidase</keyword>
<evidence type="ECO:0000256" key="7">
    <source>
        <dbReference type="ARBA" id="ARBA00022525"/>
    </source>
</evidence>
<evidence type="ECO:0000256" key="13">
    <source>
        <dbReference type="ARBA" id="ARBA00038429"/>
    </source>
</evidence>
<reference evidence="20 21" key="1">
    <citation type="submission" date="2019-07" db="EMBL/GenBank/DDBJ databases">
        <authorList>
            <person name="Kim J.K."/>
            <person name="Cheong H.-M."/>
            <person name="Choi Y."/>
            <person name="Hwang K.J."/>
            <person name="Lee S."/>
            <person name="Choi C."/>
        </authorList>
    </citation>
    <scope>NUCLEOTIDE SEQUENCE [LARGE SCALE GENOMIC DNA]</scope>
    <source>
        <strain evidence="20 21">KS 22</strain>
    </source>
</reference>
<evidence type="ECO:0000259" key="19">
    <source>
        <dbReference type="Pfam" id="PF22666"/>
    </source>
</evidence>
<evidence type="ECO:0000259" key="18">
    <source>
        <dbReference type="Pfam" id="PF17786"/>
    </source>
</evidence>
<dbReference type="Gene3D" id="2.60.40.10">
    <property type="entry name" value="Immunoglobulins"/>
    <property type="match status" value="3"/>
</dbReference>
<evidence type="ECO:0000313" key="20">
    <source>
        <dbReference type="EMBL" id="QMV43354.1"/>
    </source>
</evidence>
<dbReference type="FunFam" id="3.20.20.80:FF:000050">
    <property type="entry name" value="Beta-mannosidase B"/>
    <property type="match status" value="1"/>
</dbReference>
<evidence type="ECO:0000256" key="15">
    <source>
        <dbReference type="ARBA" id="ARBA00041614"/>
    </source>
</evidence>
<dbReference type="PANTHER" id="PTHR43730:SF1">
    <property type="entry name" value="BETA-MANNOSIDASE"/>
    <property type="match status" value="1"/>
</dbReference>
<evidence type="ECO:0000256" key="10">
    <source>
        <dbReference type="ARBA" id="ARBA00023180"/>
    </source>
</evidence>
<evidence type="ECO:0000256" key="14">
    <source>
        <dbReference type="ARBA" id="ARBA00041069"/>
    </source>
</evidence>
<dbReference type="Pfam" id="PF17786">
    <property type="entry name" value="Mannosidase_ig"/>
    <property type="match status" value="1"/>
</dbReference>
<evidence type="ECO:0000256" key="9">
    <source>
        <dbReference type="ARBA" id="ARBA00022801"/>
    </source>
</evidence>
<dbReference type="InterPro" id="IPR041625">
    <property type="entry name" value="Beta-mannosidase_Ig"/>
</dbReference>
<evidence type="ECO:0000256" key="8">
    <source>
        <dbReference type="ARBA" id="ARBA00022729"/>
    </source>
</evidence>
<accession>A0A7G5C2C0</accession>
<evidence type="ECO:0000313" key="21">
    <source>
        <dbReference type="Proteomes" id="UP000515679"/>
    </source>
</evidence>
<dbReference type="InterPro" id="IPR006102">
    <property type="entry name" value="Ig-like_GH2"/>
</dbReference>
<dbReference type="InterPro" id="IPR017853">
    <property type="entry name" value="GH"/>
</dbReference>
<keyword evidence="11" id="KW-0458">Lysosome</keyword>
<dbReference type="InterPro" id="IPR013783">
    <property type="entry name" value="Ig-like_fold"/>
</dbReference>
<dbReference type="GO" id="GO:0005764">
    <property type="term" value="C:lysosome"/>
    <property type="evidence" value="ECO:0007669"/>
    <property type="project" value="UniProtKB-SubCell"/>
</dbReference>
<evidence type="ECO:0000259" key="17">
    <source>
        <dbReference type="Pfam" id="PF17753"/>
    </source>
</evidence>
<dbReference type="GO" id="GO:0006516">
    <property type="term" value="P:glycoprotein catabolic process"/>
    <property type="evidence" value="ECO:0007669"/>
    <property type="project" value="TreeGrafter"/>
</dbReference>
<comment type="subcellular location">
    <subcellularLocation>
        <location evidence="2">Lysosome</location>
    </subcellularLocation>
    <subcellularLocation>
        <location evidence="3">Secreted</location>
    </subcellularLocation>
</comment>
<dbReference type="EC" id="3.2.1.25" evidence="6"/>
<feature type="domain" description="Glycoside hydrolase family 2 immunoglobulin-like beta-sandwich" evidence="16">
    <location>
        <begin position="199"/>
        <end position="302"/>
    </location>
</feature>
<evidence type="ECO:0000256" key="6">
    <source>
        <dbReference type="ARBA" id="ARBA00012754"/>
    </source>
</evidence>
<dbReference type="AlphaFoldDB" id="A0A7G5C2C0"/>
<dbReference type="InterPro" id="IPR036156">
    <property type="entry name" value="Beta-gal/glucu_dom_sf"/>
</dbReference>
<feature type="domain" description="Mannosidase Ig/CBM-like" evidence="18">
    <location>
        <begin position="671"/>
        <end position="759"/>
    </location>
</feature>
<evidence type="ECO:0000256" key="3">
    <source>
        <dbReference type="ARBA" id="ARBA00004613"/>
    </source>
</evidence>
<evidence type="ECO:0000259" key="16">
    <source>
        <dbReference type="Pfam" id="PF00703"/>
    </source>
</evidence>
<evidence type="ECO:0000256" key="12">
    <source>
        <dbReference type="ARBA" id="ARBA00023295"/>
    </source>
</evidence>
<keyword evidence="8" id="KW-0732">Signal</keyword>
<dbReference type="Gene3D" id="3.20.20.80">
    <property type="entry name" value="Glycosidases"/>
    <property type="match status" value="1"/>
</dbReference>
<keyword evidence="7" id="KW-0964">Secreted</keyword>
<keyword evidence="10" id="KW-0325">Glycoprotein</keyword>
<dbReference type="InterPro" id="IPR050887">
    <property type="entry name" value="Beta-mannosidase_GH2"/>
</dbReference>
<dbReference type="KEGG" id="cchl:FPL14_20895"/>
<feature type="domain" description="Beta-mannosidase Ig-fold" evidence="17">
    <location>
        <begin position="771"/>
        <end position="844"/>
    </location>
</feature>
<dbReference type="SUPFAM" id="SSF49785">
    <property type="entry name" value="Galactose-binding domain-like"/>
    <property type="match status" value="1"/>
</dbReference>
<dbReference type="SUPFAM" id="SSF49303">
    <property type="entry name" value="beta-Galactosidase/glucuronidase domain"/>
    <property type="match status" value="3"/>
</dbReference>
<organism evidence="20 21">
    <name type="scientific">Cohnella cholangitidis</name>
    <dbReference type="NCBI Taxonomy" id="2598458"/>
    <lineage>
        <taxon>Bacteria</taxon>
        <taxon>Bacillati</taxon>
        <taxon>Bacillota</taxon>
        <taxon>Bacilli</taxon>
        <taxon>Bacillales</taxon>
        <taxon>Paenibacillaceae</taxon>
        <taxon>Cohnella</taxon>
    </lineage>
</organism>
<dbReference type="Gene3D" id="2.60.120.260">
    <property type="entry name" value="Galactose-binding domain-like"/>
    <property type="match status" value="1"/>
</dbReference>
<dbReference type="PANTHER" id="PTHR43730">
    <property type="entry name" value="BETA-MANNOSIDASE"/>
    <property type="match status" value="1"/>
</dbReference>
<sequence length="848" mass="96935">MSEYKQKLKDWKFKSTDDHAWLQACVPGCVHLDLLNNGIITNPFEGTNEKQLQWIDRKDWEYVTDFDAPRELLDHSHSELVFECLDTYAEIYLNDKHVLTADNMFRTWTVDIKSLLLERGNRLRVVFRSPIEAGLAKLEANGFGYPAPNDDSVTGGLDDRKVSVFSRKAPFHYGWDWGPRFVTSGISKDISLVGWTGYRIKDVFIQQTEVSARSARAKALVEIQSELEGTVELSVATDEGHRWVQPARLVAGIQTVEMSIEIESPKLWWSRGLGEAKLYAFEAKIRLGKDEGVSRSVRTGLRSLKLIRKPDERGTSFYFELNGIPVFAKGANHIPNDSFFTEVTSERYRHEIASAAESNFNMLRIWGGGIYEQDVFYDLCDEYGILVWQDFMFACSMYPGDEAFLDSVRGEAVDNVRRLRNHPCIALWCGNNEIDTAWSHYKEDAGWGWKQQYTAELREKIWADYEAIFHRLLPEVVAEHAPQTDYWPSSPMQAVTNDGGQHATNNSSSGDIHFWAVWHSSEPFENYKLNVGRFMSEYGFQSFPEYDTVRTYASEDQMALDSEVMLHHQKNGRGNFLIKEYSDKYLQEPKDFVSFLYMSQVLQAEGMKMAIEAHRRQKDYCMGTLYWQMNDCWPVASWSSMDYLGRWKAVQYYARRSFRDVSISIDQNEDRLEFHAVSDILAPVSGALEWSLYDFQGNVLKQSNHPVVVPANKAVKLFDLSISDLLGDFDPARTVLQARLVQGGKLLDSKEHYFAYMKHLELGTGTEIEATEVEGSFGSEFVLTSSSLAKQVWLKSEEEGVFTDNFFDLIPGIPKTVRFLKRNSGDTAFATASPGKLEVSSMADYVSR</sequence>
<dbReference type="SUPFAM" id="SSF51445">
    <property type="entry name" value="(Trans)glycosidases"/>
    <property type="match status" value="1"/>
</dbReference>
<evidence type="ECO:0000256" key="1">
    <source>
        <dbReference type="ARBA" id="ARBA00000829"/>
    </source>
</evidence>
<evidence type="ECO:0000256" key="11">
    <source>
        <dbReference type="ARBA" id="ARBA00023228"/>
    </source>
</evidence>
<proteinExistence type="inferred from homology"/>
<comment type="subunit">
    <text evidence="5">Homodimer.</text>
</comment>
<dbReference type="Pfam" id="PF00703">
    <property type="entry name" value="Glyco_hydro_2"/>
    <property type="match status" value="1"/>
</dbReference>
<dbReference type="InterPro" id="IPR041447">
    <property type="entry name" value="Mannosidase_ig"/>
</dbReference>
<keyword evidence="9 20" id="KW-0378">Hydrolase</keyword>
<evidence type="ECO:0000256" key="2">
    <source>
        <dbReference type="ARBA" id="ARBA00004371"/>
    </source>
</evidence>
<dbReference type="GO" id="GO:0005975">
    <property type="term" value="P:carbohydrate metabolic process"/>
    <property type="evidence" value="ECO:0007669"/>
    <property type="project" value="InterPro"/>
</dbReference>
<dbReference type="Pfam" id="PF17753">
    <property type="entry name" value="Ig_mannosidase"/>
    <property type="match status" value="1"/>
</dbReference>
<dbReference type="Proteomes" id="UP000515679">
    <property type="component" value="Chromosome"/>
</dbReference>
<gene>
    <name evidence="20" type="ORF">FPL14_20895</name>
</gene>
<dbReference type="GO" id="GO:0004567">
    <property type="term" value="F:beta-mannosidase activity"/>
    <property type="evidence" value="ECO:0007669"/>
    <property type="project" value="UniProtKB-EC"/>
</dbReference>
<dbReference type="EMBL" id="CP041969">
    <property type="protein sequence ID" value="QMV43354.1"/>
    <property type="molecule type" value="Genomic_DNA"/>
</dbReference>